<reference evidence="16 17" key="1">
    <citation type="submission" date="2016-10" db="EMBL/GenBank/DDBJ databases">
        <authorList>
            <person name="de Groot N.N."/>
        </authorList>
    </citation>
    <scope>NUCLEOTIDE SEQUENCE [LARGE SCALE GENOMIC DNA]</scope>
    <source>
        <strain evidence="16 17">CGMCC 1.6291</strain>
    </source>
</reference>
<dbReference type="SFLD" id="SFLDG01136">
    <property type="entry name" value="C1.6:_Phosphoserine_Phosphatas"/>
    <property type="match status" value="1"/>
</dbReference>
<evidence type="ECO:0000259" key="15">
    <source>
        <dbReference type="PROSITE" id="PS51671"/>
    </source>
</evidence>
<evidence type="ECO:0000256" key="5">
    <source>
        <dbReference type="ARBA" id="ARBA00015196"/>
    </source>
</evidence>
<evidence type="ECO:0000256" key="14">
    <source>
        <dbReference type="PIRSR" id="PIRSR604469-1"/>
    </source>
</evidence>
<dbReference type="RefSeq" id="WP_091646336.1">
    <property type="nucleotide sequence ID" value="NZ_FOEG01000014.1"/>
</dbReference>
<evidence type="ECO:0000313" key="16">
    <source>
        <dbReference type="EMBL" id="SEP17367.1"/>
    </source>
</evidence>
<protein>
    <recommendedName>
        <fullName evidence="5">Phosphoserine phosphatase</fullName>
        <ecNumber evidence="4">3.1.3.3</ecNumber>
    </recommendedName>
    <alternativeName>
        <fullName evidence="11">O-phosphoserine phosphohydrolase</fullName>
    </alternativeName>
</protein>
<dbReference type="InterPro" id="IPR050582">
    <property type="entry name" value="HAD-like_SerB"/>
</dbReference>
<dbReference type="AlphaFoldDB" id="A0A1H8VQ73"/>
<keyword evidence="10" id="KW-0718">Serine biosynthesis</keyword>
<dbReference type="InterPro" id="IPR045865">
    <property type="entry name" value="ACT-like_dom_sf"/>
</dbReference>
<evidence type="ECO:0000256" key="9">
    <source>
        <dbReference type="ARBA" id="ARBA00022842"/>
    </source>
</evidence>
<comment type="cofactor">
    <cofactor evidence="1">
        <name>Mg(2+)</name>
        <dbReference type="ChEBI" id="CHEBI:18420"/>
    </cofactor>
</comment>
<dbReference type="Pfam" id="PF12710">
    <property type="entry name" value="HAD"/>
    <property type="match status" value="1"/>
</dbReference>
<sequence>MSEIMLINVSGQDKPGLTHSLMEILAEYNVGILDIGQAMIHDTLSLGILVEVPDQDALSPVLKDVLFHIHRQSMHVRFTPITREAYEEWVQGENEPRYVFTLLGRRITAGQIAQVSKVISDNGLNIEDIVRLSRREPLYKADGLGRACIELTVRGKPLNLDIMKQHFLSISQDMDVDISFQADTVYRRNRRLVVFDMDSTLIQQEVIDELAKKAGVGDEVSKVTEAAMQGEIDFRESLRQRVALLEGLDESVLEEVARELTLTEGAERLIRTLKAFGYTTAIVSGGFSYFGRHLQERLGVDYVYANELGIRNGKATGEVEGPIVDGERKAELLQDIADREGLTLDQVIAVGDGANDLPMLRLAGLGVAFRAKPLVKRSARQSLSTLGLDGILYLIGIKDTDTEQSEAVLEHAGNA</sequence>
<dbReference type="Proteomes" id="UP000199657">
    <property type="component" value="Unassembled WGS sequence"/>
</dbReference>
<dbReference type="SFLD" id="SFLDS00003">
    <property type="entry name" value="Haloacid_Dehalogenase"/>
    <property type="match status" value="1"/>
</dbReference>
<evidence type="ECO:0000256" key="10">
    <source>
        <dbReference type="ARBA" id="ARBA00023299"/>
    </source>
</evidence>
<feature type="active site" description="Proton donor" evidence="14">
    <location>
        <position position="198"/>
    </location>
</feature>
<keyword evidence="6" id="KW-0028">Amino-acid biosynthesis</keyword>
<dbReference type="InterPro" id="IPR002912">
    <property type="entry name" value="ACT_dom"/>
</dbReference>
<dbReference type="EC" id="3.1.3.3" evidence="4"/>
<dbReference type="CDD" id="cd04870">
    <property type="entry name" value="ACT_PSP_1"/>
    <property type="match status" value="1"/>
</dbReference>
<evidence type="ECO:0000256" key="11">
    <source>
        <dbReference type="ARBA" id="ARBA00031693"/>
    </source>
</evidence>
<evidence type="ECO:0000256" key="8">
    <source>
        <dbReference type="ARBA" id="ARBA00022801"/>
    </source>
</evidence>
<evidence type="ECO:0000256" key="3">
    <source>
        <dbReference type="ARBA" id="ARBA00009184"/>
    </source>
</evidence>
<dbReference type="UniPathway" id="UPA00135">
    <property type="reaction ID" value="UER00198"/>
</dbReference>
<evidence type="ECO:0000256" key="13">
    <source>
        <dbReference type="ARBA" id="ARBA00048523"/>
    </source>
</evidence>
<comment type="similarity">
    <text evidence="3">Belongs to the HAD-like hydrolase superfamily. SerB family.</text>
</comment>
<dbReference type="GO" id="GO:0036424">
    <property type="term" value="F:L-phosphoserine phosphatase activity"/>
    <property type="evidence" value="ECO:0007669"/>
    <property type="project" value="InterPro"/>
</dbReference>
<dbReference type="NCBIfam" id="TIGR01488">
    <property type="entry name" value="HAD-SF-IB"/>
    <property type="match status" value="1"/>
</dbReference>
<evidence type="ECO:0000256" key="12">
    <source>
        <dbReference type="ARBA" id="ARBA00048138"/>
    </source>
</evidence>
<proteinExistence type="inferred from homology"/>
<gene>
    <name evidence="16" type="ORF">SAMN04488052_11429</name>
</gene>
<dbReference type="Gene3D" id="3.30.70.260">
    <property type="match status" value="2"/>
</dbReference>
<dbReference type="PANTHER" id="PTHR43344:SF2">
    <property type="entry name" value="PHOSPHOSERINE PHOSPHATASE"/>
    <property type="match status" value="1"/>
</dbReference>
<keyword evidence="8" id="KW-0378">Hydrolase</keyword>
<evidence type="ECO:0000256" key="2">
    <source>
        <dbReference type="ARBA" id="ARBA00005135"/>
    </source>
</evidence>
<evidence type="ECO:0000313" key="17">
    <source>
        <dbReference type="Proteomes" id="UP000199657"/>
    </source>
</evidence>
<dbReference type="GO" id="GO:0006564">
    <property type="term" value="P:L-serine biosynthetic process"/>
    <property type="evidence" value="ECO:0007669"/>
    <property type="project" value="UniProtKB-KW"/>
</dbReference>
<evidence type="ECO:0000256" key="6">
    <source>
        <dbReference type="ARBA" id="ARBA00022605"/>
    </source>
</evidence>
<dbReference type="EMBL" id="FOEG01000014">
    <property type="protein sequence ID" value="SEP17367.1"/>
    <property type="molecule type" value="Genomic_DNA"/>
</dbReference>
<dbReference type="PROSITE" id="PS51671">
    <property type="entry name" value="ACT"/>
    <property type="match status" value="1"/>
</dbReference>
<dbReference type="Gene3D" id="3.40.50.1000">
    <property type="entry name" value="HAD superfamily/HAD-like"/>
    <property type="match status" value="1"/>
</dbReference>
<feature type="active site" description="Nucleophile" evidence="14">
    <location>
        <position position="196"/>
    </location>
</feature>
<dbReference type="CDD" id="cd07500">
    <property type="entry name" value="HAD_PSP"/>
    <property type="match status" value="1"/>
</dbReference>
<keyword evidence="17" id="KW-1185">Reference proteome</keyword>
<dbReference type="InterPro" id="IPR004469">
    <property type="entry name" value="PSP"/>
</dbReference>
<dbReference type="GO" id="GO:0005737">
    <property type="term" value="C:cytoplasm"/>
    <property type="evidence" value="ECO:0007669"/>
    <property type="project" value="TreeGrafter"/>
</dbReference>
<dbReference type="FunFam" id="1.10.150.210:FF:000001">
    <property type="entry name" value="Phosphoserine phosphatase"/>
    <property type="match status" value="1"/>
</dbReference>
<dbReference type="SUPFAM" id="SSF55021">
    <property type="entry name" value="ACT-like"/>
    <property type="match status" value="2"/>
</dbReference>
<dbReference type="NCBIfam" id="TIGR00338">
    <property type="entry name" value="serB"/>
    <property type="match status" value="1"/>
</dbReference>
<dbReference type="Gene3D" id="1.10.150.210">
    <property type="entry name" value="Phosphoserine phosphatase, domain 2"/>
    <property type="match status" value="1"/>
</dbReference>
<dbReference type="CDD" id="cd04871">
    <property type="entry name" value="ACT_PSP_2"/>
    <property type="match status" value="1"/>
</dbReference>
<keyword evidence="9" id="KW-0460">Magnesium</keyword>
<dbReference type="InterPro" id="IPR023214">
    <property type="entry name" value="HAD_sf"/>
</dbReference>
<evidence type="ECO:0000256" key="1">
    <source>
        <dbReference type="ARBA" id="ARBA00001946"/>
    </source>
</evidence>
<comment type="catalytic activity">
    <reaction evidence="12">
        <text>O-phospho-L-serine + H2O = L-serine + phosphate</text>
        <dbReference type="Rhea" id="RHEA:21208"/>
        <dbReference type="ChEBI" id="CHEBI:15377"/>
        <dbReference type="ChEBI" id="CHEBI:33384"/>
        <dbReference type="ChEBI" id="CHEBI:43474"/>
        <dbReference type="ChEBI" id="CHEBI:57524"/>
        <dbReference type="EC" id="3.1.3.3"/>
    </reaction>
</comment>
<evidence type="ECO:0000256" key="7">
    <source>
        <dbReference type="ARBA" id="ARBA00022723"/>
    </source>
</evidence>
<dbReference type="Pfam" id="PF13740">
    <property type="entry name" value="ACT_6"/>
    <property type="match status" value="1"/>
</dbReference>
<keyword evidence="7" id="KW-0479">Metal-binding</keyword>
<dbReference type="SFLD" id="SFLDG01137">
    <property type="entry name" value="C1.6.1:_Phosphoserine_Phosphat"/>
    <property type="match status" value="1"/>
</dbReference>
<accession>A0A1H8VQ73</accession>
<dbReference type="SUPFAM" id="SSF56784">
    <property type="entry name" value="HAD-like"/>
    <property type="match status" value="1"/>
</dbReference>
<dbReference type="GO" id="GO:0000287">
    <property type="term" value="F:magnesium ion binding"/>
    <property type="evidence" value="ECO:0007669"/>
    <property type="project" value="TreeGrafter"/>
</dbReference>
<comment type="catalytic activity">
    <reaction evidence="13">
        <text>O-phospho-D-serine + H2O = D-serine + phosphate</text>
        <dbReference type="Rhea" id="RHEA:24873"/>
        <dbReference type="ChEBI" id="CHEBI:15377"/>
        <dbReference type="ChEBI" id="CHEBI:35247"/>
        <dbReference type="ChEBI" id="CHEBI:43474"/>
        <dbReference type="ChEBI" id="CHEBI:58680"/>
        <dbReference type="EC" id="3.1.3.3"/>
    </reaction>
</comment>
<comment type="pathway">
    <text evidence="2">Amino-acid biosynthesis; L-serine biosynthesis; L-serine from 3-phospho-D-glycerate: step 3/3.</text>
</comment>
<dbReference type="SFLD" id="SFLDF00029">
    <property type="entry name" value="phosphoserine_phosphatase"/>
    <property type="match status" value="1"/>
</dbReference>
<dbReference type="OrthoDB" id="9792539at2"/>
<dbReference type="InterPro" id="IPR036412">
    <property type="entry name" value="HAD-like_sf"/>
</dbReference>
<evidence type="ECO:0000256" key="4">
    <source>
        <dbReference type="ARBA" id="ARBA00012640"/>
    </source>
</evidence>
<organism evidence="16 17">
    <name type="scientific">Aquisalimonas asiatica</name>
    <dbReference type="NCBI Taxonomy" id="406100"/>
    <lineage>
        <taxon>Bacteria</taxon>
        <taxon>Pseudomonadati</taxon>
        <taxon>Pseudomonadota</taxon>
        <taxon>Gammaproteobacteria</taxon>
        <taxon>Chromatiales</taxon>
        <taxon>Ectothiorhodospiraceae</taxon>
        <taxon>Aquisalimonas</taxon>
    </lineage>
</organism>
<name>A0A1H8VQ73_9GAMM</name>
<dbReference type="PANTHER" id="PTHR43344">
    <property type="entry name" value="PHOSPHOSERINE PHOSPHATASE"/>
    <property type="match status" value="1"/>
</dbReference>
<dbReference type="STRING" id="406100.SAMN04488052_11429"/>
<feature type="domain" description="ACT" evidence="15">
    <location>
        <begin position="6"/>
        <end position="84"/>
    </location>
</feature>